<dbReference type="GO" id="GO:0016747">
    <property type="term" value="F:acyltransferase activity, transferring groups other than amino-acyl groups"/>
    <property type="evidence" value="ECO:0007669"/>
    <property type="project" value="InterPro"/>
</dbReference>
<keyword evidence="1" id="KW-1133">Transmembrane helix</keyword>
<evidence type="ECO:0000313" key="3">
    <source>
        <dbReference type="EMBL" id="MBF4808717.1"/>
    </source>
</evidence>
<keyword evidence="1" id="KW-0812">Transmembrane</keyword>
<dbReference type="EMBL" id="JABZGT010000010">
    <property type="protein sequence ID" value="MBF4808717.1"/>
    <property type="molecule type" value="Genomic_DNA"/>
</dbReference>
<feature type="transmembrane region" description="Helical" evidence="1">
    <location>
        <begin position="236"/>
        <end position="257"/>
    </location>
</feature>
<feature type="transmembrane region" description="Helical" evidence="1">
    <location>
        <begin position="203"/>
        <end position="224"/>
    </location>
</feature>
<dbReference type="PANTHER" id="PTHR23028">
    <property type="entry name" value="ACETYLTRANSFERASE"/>
    <property type="match status" value="1"/>
</dbReference>
<keyword evidence="3" id="KW-0808">Transferase</keyword>
<proteinExistence type="predicted"/>
<evidence type="ECO:0000256" key="1">
    <source>
        <dbReference type="SAM" id="Phobius"/>
    </source>
</evidence>
<dbReference type="GO" id="GO:0016020">
    <property type="term" value="C:membrane"/>
    <property type="evidence" value="ECO:0007669"/>
    <property type="project" value="TreeGrafter"/>
</dbReference>
<dbReference type="PANTHER" id="PTHR23028:SF53">
    <property type="entry name" value="ACYL_TRANSF_3 DOMAIN-CONTAINING PROTEIN"/>
    <property type="match status" value="1"/>
</dbReference>
<dbReference type="AlphaFoldDB" id="A0A930YSZ8"/>
<reference evidence="3" key="1">
    <citation type="submission" date="2020-04" db="EMBL/GenBank/DDBJ databases">
        <title>Deep metagenomics examines the oral microbiome during advanced dental caries in children, revealing novel taxa and co-occurrences with host molecules.</title>
        <authorList>
            <person name="Baker J.L."/>
            <person name="Morton J.T."/>
            <person name="Dinis M."/>
            <person name="Alvarez R."/>
            <person name="Tran N.C."/>
            <person name="Knight R."/>
            <person name="Edlund A."/>
        </authorList>
    </citation>
    <scope>NUCLEOTIDE SEQUENCE</scope>
    <source>
        <strain evidence="3">JCVI_22A_bin.2</strain>
    </source>
</reference>
<feature type="transmembrane region" description="Helical" evidence="1">
    <location>
        <begin position="263"/>
        <end position="284"/>
    </location>
</feature>
<dbReference type="Proteomes" id="UP000772566">
    <property type="component" value="Unassembled WGS sequence"/>
</dbReference>
<protein>
    <submittedName>
        <fullName evidence="3">Acyltransferase</fullName>
    </submittedName>
</protein>
<organism evidence="3 4">
    <name type="scientific">Lancefieldella parvula</name>
    <dbReference type="NCBI Taxonomy" id="1382"/>
    <lineage>
        <taxon>Bacteria</taxon>
        <taxon>Bacillati</taxon>
        <taxon>Actinomycetota</taxon>
        <taxon>Coriobacteriia</taxon>
        <taxon>Coriobacteriales</taxon>
        <taxon>Atopobiaceae</taxon>
        <taxon>Lancefieldella</taxon>
    </lineage>
</organism>
<evidence type="ECO:0000313" key="4">
    <source>
        <dbReference type="Proteomes" id="UP000772566"/>
    </source>
</evidence>
<evidence type="ECO:0000259" key="2">
    <source>
        <dbReference type="Pfam" id="PF01757"/>
    </source>
</evidence>
<comment type="caution">
    <text evidence="3">The sequence shown here is derived from an EMBL/GenBank/DDBJ whole genome shotgun (WGS) entry which is preliminary data.</text>
</comment>
<dbReference type="InterPro" id="IPR002656">
    <property type="entry name" value="Acyl_transf_3_dom"/>
</dbReference>
<feature type="transmembrane region" description="Helical" evidence="1">
    <location>
        <begin position="7"/>
        <end position="23"/>
    </location>
</feature>
<feature type="transmembrane region" description="Helical" evidence="1">
    <location>
        <begin position="69"/>
        <end position="90"/>
    </location>
</feature>
<name>A0A930YSZ8_9ACTN</name>
<feature type="transmembrane region" description="Helical" evidence="1">
    <location>
        <begin position="29"/>
        <end position="49"/>
    </location>
</feature>
<gene>
    <name evidence="3" type="ORF">HXK23_00570</name>
</gene>
<dbReference type="Pfam" id="PF01757">
    <property type="entry name" value="Acyl_transf_3"/>
    <property type="match status" value="1"/>
</dbReference>
<feature type="transmembrane region" description="Helical" evidence="1">
    <location>
        <begin position="165"/>
        <end position="183"/>
    </location>
</feature>
<keyword evidence="3" id="KW-0012">Acyltransferase</keyword>
<feature type="transmembrane region" description="Helical" evidence="1">
    <location>
        <begin position="324"/>
        <end position="346"/>
    </location>
</feature>
<feature type="transmembrane region" description="Helical" evidence="1">
    <location>
        <begin position="367"/>
        <end position="388"/>
    </location>
</feature>
<dbReference type="InterPro" id="IPR050879">
    <property type="entry name" value="Acyltransferase_3"/>
</dbReference>
<dbReference type="GO" id="GO:0009103">
    <property type="term" value="P:lipopolysaccharide biosynthetic process"/>
    <property type="evidence" value="ECO:0007669"/>
    <property type="project" value="TreeGrafter"/>
</dbReference>
<keyword evidence="1" id="KW-0472">Membrane</keyword>
<accession>A0A930YSZ8</accession>
<sequence length="603" mass="66514">MRIKWFSLVRITGLVLVLIYHFFKDALPGGFIGVDVFFTFSGYLITALLIDEFARFRSIDVIGFLRRRFYRIVPPLVFMVLVCTPFLLLVRTEFISGIKYQIAAALGFVTNYFEIVLGNSYENQFAPHVYLHTWSLAVEMHFYVLWGLCAWLLACMSKTIRSYKVKIAGASLVLLVATYLAMATGAQNSTNLSIQYFSTQTHVFPFFIGALLSCVAGIAQTGELFDQLEQKLSTQLTLAGLVASCGVLVFLSVFMHFEDLFTYTFGFLFASLAAAAMIFFARMLHQKTEGINEPGIVSFVADTSYGVYLFHWPLYIIFAEKVDPVLAALLTLVLSFVFASCSFYVLEPALAGKSPEIFSRIKLDGQKVLRGTGLALIPFAAAVAFIALTAPQLSDFQNDLLLNASLQEQSTMTMTRKHADTSQASNYNVVEGVTYIGDSVSLRARSYLQDALPDAQIDASVSRNVAMGVDLLQSAIDNNTLYQDVVVALGTNPVGGSDAVDKIVDMLPRGHRLIFVTPYDGRNSDPNAGANAIRAHELELAQQYDFITIADWAQVAQDNPDIWAGTDYVHFGSDSDSINRGGTLYAQMVKDAVDKANQGHVKP</sequence>
<feature type="transmembrane region" description="Helical" evidence="1">
    <location>
        <begin position="129"/>
        <end position="153"/>
    </location>
</feature>
<feature type="domain" description="Acyltransferase 3" evidence="2">
    <location>
        <begin position="4"/>
        <end position="339"/>
    </location>
</feature>
<feature type="transmembrane region" description="Helical" evidence="1">
    <location>
        <begin position="296"/>
        <end position="318"/>
    </location>
</feature>